<feature type="compositionally biased region" description="Acidic residues" evidence="1">
    <location>
        <begin position="127"/>
        <end position="137"/>
    </location>
</feature>
<feature type="region of interest" description="Disordered" evidence="1">
    <location>
        <begin position="160"/>
        <end position="185"/>
    </location>
</feature>
<dbReference type="AlphaFoldDB" id="M7BJF9"/>
<dbReference type="SUPFAM" id="SSF56784">
    <property type="entry name" value="HAD-like"/>
    <property type="match status" value="1"/>
</dbReference>
<dbReference type="PANTHER" id="PTHR47595:SF1">
    <property type="entry name" value="MYB_SANT-LIKE DNA-BINDING DOMAIN-CONTAINING PROTEIN"/>
    <property type="match status" value="1"/>
</dbReference>
<keyword evidence="4" id="KW-1185">Reference proteome</keyword>
<feature type="domain" description="Myb/SANT-like DNA-binding" evidence="2">
    <location>
        <begin position="10"/>
        <end position="98"/>
    </location>
</feature>
<accession>M7BJF9</accession>
<dbReference type="InterPro" id="IPR044822">
    <property type="entry name" value="Myb_DNA-bind_4"/>
</dbReference>
<dbReference type="InterPro" id="IPR036412">
    <property type="entry name" value="HAD-like_sf"/>
</dbReference>
<evidence type="ECO:0000259" key="2">
    <source>
        <dbReference type="Pfam" id="PF13837"/>
    </source>
</evidence>
<organism evidence="3 4">
    <name type="scientific">Chelonia mydas</name>
    <name type="common">Green sea-turtle</name>
    <name type="synonym">Chelonia agassizi</name>
    <dbReference type="NCBI Taxonomy" id="8469"/>
    <lineage>
        <taxon>Eukaryota</taxon>
        <taxon>Metazoa</taxon>
        <taxon>Chordata</taxon>
        <taxon>Craniata</taxon>
        <taxon>Vertebrata</taxon>
        <taxon>Euteleostomi</taxon>
        <taxon>Archelosauria</taxon>
        <taxon>Testudinata</taxon>
        <taxon>Testudines</taxon>
        <taxon>Cryptodira</taxon>
        <taxon>Durocryptodira</taxon>
        <taxon>Americhelydia</taxon>
        <taxon>Chelonioidea</taxon>
        <taxon>Cheloniidae</taxon>
        <taxon>Chelonia</taxon>
    </lineage>
</organism>
<evidence type="ECO:0000313" key="4">
    <source>
        <dbReference type="Proteomes" id="UP000031443"/>
    </source>
</evidence>
<evidence type="ECO:0000313" key="3">
    <source>
        <dbReference type="EMBL" id="EMP38071.1"/>
    </source>
</evidence>
<dbReference type="EMBL" id="KB520915">
    <property type="protein sequence ID" value="EMP38071.1"/>
    <property type="molecule type" value="Genomic_DNA"/>
</dbReference>
<dbReference type="Gene3D" id="1.10.10.60">
    <property type="entry name" value="Homeodomain-like"/>
    <property type="match status" value="1"/>
</dbReference>
<dbReference type="Pfam" id="PF13837">
    <property type="entry name" value="Myb_DNA-bind_4"/>
    <property type="match status" value="1"/>
</dbReference>
<evidence type="ECO:0000256" key="1">
    <source>
        <dbReference type="SAM" id="MobiDB-lite"/>
    </source>
</evidence>
<sequence length="463" mass="51700">MSAPCTKRSPTWSNAELLDLISIWGEEAAQSQLCSSHRNYDTYGQMSRCMIERGYDWDTPQCRVKVKELQNTYHKAREANRHSSAAPISCWFYQELDPILGSNHTSTAKTTVDTSVACMPVKSGPSQEEDILDEDGDGQGKDSEVRDACIQELFSTLEEASQSQQSELGEAQTGEEAPGMGNRNSKAYIYTSTSEADMKLELAKLERTERQRRIEKCTPTFSSTRPNPRAGVGNLSEVVCRVFIHSLEFKLIYDSFARYLVTEKGYDKELLTVTPESWDFCRRVAAAGQGPSSEGSHAEVRVATSYHAILTSALLLKVMLSSELDTCLAVATLWPSSSEGSSLQIWLAGEWQLLAKGPALKAATQKASHGTKSMTPEEILEIYGRREWKHFKTFSGMVSRSAKYYCYDNYFDLPGALLCARIVDCLDKHDRQTKYDFWKDVIAAIQHNYKTSAFKAGTALPPV</sequence>
<dbReference type="PANTHER" id="PTHR47595">
    <property type="entry name" value="HEAT SHOCK 70 KDA PROTEIN 14"/>
    <property type="match status" value="1"/>
</dbReference>
<protein>
    <submittedName>
        <fullName evidence="3">5'-nucleotidase domain-containing protein 1</fullName>
    </submittedName>
</protein>
<feature type="region of interest" description="Disordered" evidence="1">
    <location>
        <begin position="118"/>
        <end position="143"/>
    </location>
</feature>
<name>M7BJF9_CHEMY</name>
<dbReference type="STRING" id="8469.M7BJF9"/>
<gene>
    <name evidence="3" type="ORF">UY3_04830</name>
</gene>
<dbReference type="Proteomes" id="UP000031443">
    <property type="component" value="Unassembled WGS sequence"/>
</dbReference>
<proteinExistence type="predicted"/>
<reference evidence="4" key="1">
    <citation type="journal article" date="2013" name="Nat. Genet.">
        <title>The draft genomes of soft-shell turtle and green sea turtle yield insights into the development and evolution of the turtle-specific body plan.</title>
        <authorList>
            <person name="Wang Z."/>
            <person name="Pascual-Anaya J."/>
            <person name="Zadissa A."/>
            <person name="Li W."/>
            <person name="Niimura Y."/>
            <person name="Huang Z."/>
            <person name="Li C."/>
            <person name="White S."/>
            <person name="Xiong Z."/>
            <person name="Fang D."/>
            <person name="Wang B."/>
            <person name="Ming Y."/>
            <person name="Chen Y."/>
            <person name="Zheng Y."/>
            <person name="Kuraku S."/>
            <person name="Pignatelli M."/>
            <person name="Herrero J."/>
            <person name="Beal K."/>
            <person name="Nozawa M."/>
            <person name="Li Q."/>
            <person name="Wang J."/>
            <person name="Zhang H."/>
            <person name="Yu L."/>
            <person name="Shigenobu S."/>
            <person name="Wang J."/>
            <person name="Liu J."/>
            <person name="Flicek P."/>
            <person name="Searle S."/>
            <person name="Wang J."/>
            <person name="Kuratani S."/>
            <person name="Yin Y."/>
            <person name="Aken B."/>
            <person name="Zhang G."/>
            <person name="Irie N."/>
        </authorList>
    </citation>
    <scope>NUCLEOTIDE SEQUENCE [LARGE SCALE GENOMIC DNA]</scope>
</reference>